<comment type="caution">
    <text evidence="3">The sequence shown here is derived from an EMBL/GenBank/DDBJ whole genome shotgun (WGS) entry which is preliminary data.</text>
</comment>
<name>A0A232M4J6_9EURO</name>
<dbReference type="EMBL" id="NPHW01002563">
    <property type="protein sequence ID" value="OXV11204.1"/>
    <property type="molecule type" value="Genomic_DNA"/>
</dbReference>
<dbReference type="GO" id="GO:0016579">
    <property type="term" value="P:protein deubiquitination"/>
    <property type="evidence" value="ECO:0007669"/>
    <property type="project" value="TreeGrafter"/>
</dbReference>
<evidence type="ECO:0000259" key="2">
    <source>
        <dbReference type="PROSITE" id="PS50802"/>
    </source>
</evidence>
<protein>
    <recommendedName>
        <fullName evidence="2">OTU domain-containing protein</fullName>
    </recommendedName>
</protein>
<dbReference type="InterPro" id="IPR038765">
    <property type="entry name" value="Papain-like_cys_pep_sf"/>
</dbReference>
<dbReference type="CDD" id="cd22756">
    <property type="entry name" value="OTU_OTUD3-like"/>
    <property type="match status" value="1"/>
</dbReference>
<evidence type="ECO:0000256" key="1">
    <source>
        <dbReference type="SAM" id="MobiDB-lite"/>
    </source>
</evidence>
<evidence type="ECO:0000313" key="4">
    <source>
        <dbReference type="Proteomes" id="UP000243515"/>
    </source>
</evidence>
<organism evidence="3 4">
    <name type="scientific">Elaphomyces granulatus</name>
    <dbReference type="NCBI Taxonomy" id="519963"/>
    <lineage>
        <taxon>Eukaryota</taxon>
        <taxon>Fungi</taxon>
        <taxon>Dikarya</taxon>
        <taxon>Ascomycota</taxon>
        <taxon>Pezizomycotina</taxon>
        <taxon>Eurotiomycetes</taxon>
        <taxon>Eurotiomycetidae</taxon>
        <taxon>Eurotiales</taxon>
        <taxon>Elaphomycetaceae</taxon>
        <taxon>Elaphomyces</taxon>
    </lineage>
</organism>
<evidence type="ECO:0000313" key="3">
    <source>
        <dbReference type="EMBL" id="OXV11204.1"/>
    </source>
</evidence>
<sequence>MADAPPNRTRIVPIMARRKTSAKNPPSEAHTIPVQRQLRTRAAKEKAAEHELLRLSCLDTLGLYALPTKGDGNCLYYALSDQMYGVWDRFAEIRMRLAGHMRAHRDYFINFTAAVGGERRAPRRAAAAASRSSVGFVGPAAKPEDQQQKFEAKVADSEKNRVWGGSEEIQAFCQSYKRDVRVYTNSGIQTFRDVYAPPQEERDVVHIAFHNFDHYSSVRNIDGPHTGLPLIPNSKATGFIKVDADQGLCEAGPVIDIATPWKISFIQEGLGGRYDHDTIVEMLRQCRGDIDRAFANLLDDTATTTSSSNNASPSPATSSGTLSTGPIRHQSGYKPRLPPSRSSSRHSSASKRSANATDDEDVNQYPTRRTRGREQKRRILPNVTVGIAFRDENKNDLVSLRLRVNPDTIAEQANVDSPMKNMALNVDGRVIEGRNLRTYKLPAQIAPDGATPGQLVAIHPPRLSESRIGKTVEKEVAAPK</sequence>
<dbReference type="Gene3D" id="3.90.70.80">
    <property type="match status" value="1"/>
</dbReference>
<dbReference type="PANTHER" id="PTHR12419">
    <property type="entry name" value="OTU DOMAIN CONTAINING PROTEIN"/>
    <property type="match status" value="1"/>
</dbReference>
<dbReference type="SUPFAM" id="SSF54001">
    <property type="entry name" value="Cysteine proteinases"/>
    <property type="match status" value="1"/>
</dbReference>
<feature type="domain" description="OTU" evidence="2">
    <location>
        <begin position="63"/>
        <end position="221"/>
    </location>
</feature>
<feature type="compositionally biased region" description="Basic residues" evidence="1">
    <location>
        <begin position="368"/>
        <end position="377"/>
    </location>
</feature>
<reference evidence="3 4" key="1">
    <citation type="journal article" date="2015" name="Environ. Microbiol.">
        <title>Metagenome sequence of Elaphomyces granulatus from sporocarp tissue reveals Ascomycota ectomycorrhizal fingerprints of genome expansion and a Proteobacteria-rich microbiome.</title>
        <authorList>
            <person name="Quandt C.A."/>
            <person name="Kohler A."/>
            <person name="Hesse C.N."/>
            <person name="Sharpton T.J."/>
            <person name="Martin F."/>
            <person name="Spatafora J.W."/>
        </authorList>
    </citation>
    <scope>NUCLEOTIDE SEQUENCE [LARGE SCALE GENOMIC DNA]</scope>
    <source>
        <strain evidence="3 4">OSC145934</strain>
    </source>
</reference>
<dbReference type="OrthoDB" id="409956at2759"/>
<dbReference type="AlphaFoldDB" id="A0A232M4J6"/>
<keyword evidence="4" id="KW-1185">Reference proteome</keyword>
<feature type="compositionally biased region" description="Low complexity" evidence="1">
    <location>
        <begin position="302"/>
        <end position="326"/>
    </location>
</feature>
<dbReference type="Pfam" id="PF02338">
    <property type="entry name" value="OTU"/>
    <property type="match status" value="1"/>
</dbReference>
<gene>
    <name evidence="3" type="ORF">Egran_01035</name>
</gene>
<dbReference type="InterPro" id="IPR003323">
    <property type="entry name" value="OTU_dom"/>
</dbReference>
<dbReference type="PROSITE" id="PS50802">
    <property type="entry name" value="OTU"/>
    <property type="match status" value="1"/>
</dbReference>
<accession>A0A232M4J6</accession>
<proteinExistence type="predicted"/>
<feature type="compositionally biased region" description="Low complexity" evidence="1">
    <location>
        <begin position="340"/>
        <end position="356"/>
    </location>
</feature>
<dbReference type="GO" id="GO:0004843">
    <property type="term" value="F:cysteine-type deubiquitinase activity"/>
    <property type="evidence" value="ECO:0007669"/>
    <property type="project" value="TreeGrafter"/>
</dbReference>
<dbReference type="PANTHER" id="PTHR12419:SF7">
    <property type="entry name" value="OTU DOMAIN-CONTAINING PROTEIN 3"/>
    <property type="match status" value="1"/>
</dbReference>
<feature type="region of interest" description="Disordered" evidence="1">
    <location>
        <begin position="302"/>
        <end position="377"/>
    </location>
</feature>
<dbReference type="InterPro" id="IPR050704">
    <property type="entry name" value="Peptidase_C85-like"/>
</dbReference>
<dbReference type="Proteomes" id="UP000243515">
    <property type="component" value="Unassembled WGS sequence"/>
</dbReference>